<dbReference type="Pfam" id="PF07714">
    <property type="entry name" value="PK_Tyr_Ser-Thr"/>
    <property type="match status" value="1"/>
</dbReference>
<dbReference type="Gene3D" id="2.60.120.430">
    <property type="entry name" value="Galactose-binding lectin"/>
    <property type="match status" value="2"/>
</dbReference>
<keyword evidence="17" id="KW-1185">Reference proteome</keyword>
<evidence type="ECO:0000256" key="13">
    <source>
        <dbReference type="SAM" id="MobiDB-lite"/>
    </source>
</evidence>
<dbReference type="CDD" id="cd14066">
    <property type="entry name" value="STKc_IRAK"/>
    <property type="match status" value="1"/>
</dbReference>
<evidence type="ECO:0000256" key="11">
    <source>
        <dbReference type="ARBA" id="ARBA00023180"/>
    </source>
</evidence>
<keyword evidence="11" id="KW-0325">Glycoprotein</keyword>
<feature type="transmembrane region" description="Helical" evidence="14">
    <location>
        <begin position="412"/>
        <end position="434"/>
    </location>
</feature>
<feature type="domain" description="Protein kinase" evidence="15">
    <location>
        <begin position="493"/>
        <end position="771"/>
    </location>
</feature>
<sequence length="845" mass="94734">MLSMEKLHRQDVLFTLLLLIYSSSNLLLASGYTLPNKYFINCGSSSNATVDRRNFVGDVNSSSSYFSVRPSDDLKDGNPETGTSPLYQTARIFRKESSYEFRITENGIYVVRFHFYPFLTPTNLTAALFNVRVTGYSLLSNFRVQNRSNSPVIKEFAIPIEVGNFTIYFTPQKSSFAFVNAVEAFLAPEKFVSNESSHITPAGSDGNYRGLESQALHIIHRINVGGPKIPPNNDTLWRSWTPDDDYLLLPGSAKNSKASNNTPNYDPLVATNYSAPIDVYKTAKELNRSYSSSSSFFNVTWGFRMNKNSTYFVRVHFCDIISQDEDGIVFNFSIYSRFIELIYSYGPTTKIGNPFYKDYVVDSDDSSLMNISIGPRSDSPNKTAFLNGLEIMELITRESGSLPAPSKPKKTVIFVMVGCVVGVAFLLILLGVILKCRKANSVESGESSMLLYGGRYLSWITGTGRAVETSSVSSLNLGLKIPFSEILHATHRFDKKSMIGKGGFGKVYRGTLRDDKKVAVKRSQPGQRQGFAEFQAEINVLSKLRHRHLVSLIGYCDERHEMILVYEFMENGTLRDHLYNWNEDCTISTPRSQLSWEQRLEICIGSAWGLDYLHSDSGIIHRDVKSTNILLDENYVAKVADFGLSKSSGTDKTHVSTDVKGSAGYIDPEYFRCMQLTGKSDVYSFGVVLLEVLCARPAIKRSVPIEETNLAEWAMSWQKKGELEKIVDPFLVGKINPNSLRKFGETAEKCLRDSGAERPTMRDVLWDLKYALELQQATTLEEGYMDSTTYAFSYAFSEMPLLGVQSLPSSSFPQMEKDDVAREYDDGSDPTPSDVFSQLRITGAR</sequence>
<feature type="compositionally biased region" description="Polar residues" evidence="13">
    <location>
        <begin position="830"/>
        <end position="845"/>
    </location>
</feature>
<feature type="region of interest" description="Disordered" evidence="13">
    <location>
        <begin position="812"/>
        <end position="845"/>
    </location>
</feature>
<evidence type="ECO:0000256" key="14">
    <source>
        <dbReference type="SAM" id="Phobius"/>
    </source>
</evidence>
<keyword evidence="7" id="KW-0418">Kinase</keyword>
<evidence type="ECO:0000256" key="3">
    <source>
        <dbReference type="ARBA" id="ARBA00022679"/>
    </source>
</evidence>
<keyword evidence="6 12" id="KW-0547">Nucleotide-binding</keyword>
<gene>
    <name evidence="16" type="ORF">PVL29_026884</name>
</gene>
<evidence type="ECO:0000256" key="4">
    <source>
        <dbReference type="ARBA" id="ARBA00022692"/>
    </source>
</evidence>
<dbReference type="Proteomes" id="UP001168098">
    <property type="component" value="Unassembled WGS sequence"/>
</dbReference>
<dbReference type="AlphaFoldDB" id="A0AA38YHL5"/>
<reference evidence="16 17" key="1">
    <citation type="journal article" date="2023" name="BMC Biotechnol.">
        <title>Vitis rotundifolia cv Carlos genome sequencing.</title>
        <authorList>
            <person name="Huff M."/>
            <person name="Hulse-Kemp A."/>
            <person name="Scheffler B."/>
            <person name="Youngblood R."/>
            <person name="Simpson S."/>
            <person name="Babiker E."/>
            <person name="Staton M."/>
        </authorList>
    </citation>
    <scope>NUCLEOTIDE SEQUENCE [LARGE SCALE GENOMIC DNA]</scope>
    <source>
        <tissue evidence="16">Leaf</tissue>
    </source>
</reference>
<evidence type="ECO:0000256" key="9">
    <source>
        <dbReference type="ARBA" id="ARBA00022989"/>
    </source>
</evidence>
<dbReference type="Gene3D" id="3.30.200.20">
    <property type="entry name" value="Phosphorylase Kinase, domain 1"/>
    <property type="match status" value="1"/>
</dbReference>
<keyword evidence="3" id="KW-0808">Transferase</keyword>
<feature type="binding site" evidence="12">
    <location>
        <position position="521"/>
    </location>
    <ligand>
        <name>ATP</name>
        <dbReference type="ChEBI" id="CHEBI:30616"/>
    </ligand>
</feature>
<keyword evidence="9 14" id="KW-1133">Transmembrane helix</keyword>
<comment type="caution">
    <text evidence="16">The sequence shown here is derived from an EMBL/GenBank/DDBJ whole genome shotgun (WGS) entry which is preliminary data.</text>
</comment>
<evidence type="ECO:0000256" key="6">
    <source>
        <dbReference type="ARBA" id="ARBA00022741"/>
    </source>
</evidence>
<keyword evidence="8 12" id="KW-0067">ATP-binding</keyword>
<name>A0AA38YHL5_VITRO</name>
<protein>
    <recommendedName>
        <fullName evidence="15">Protein kinase domain-containing protein</fullName>
    </recommendedName>
</protein>
<evidence type="ECO:0000256" key="5">
    <source>
        <dbReference type="ARBA" id="ARBA00022729"/>
    </source>
</evidence>
<dbReference type="FunFam" id="1.10.510.10:FF:000252">
    <property type="entry name" value="Receptor-like protein kinase FERONIA"/>
    <property type="match status" value="1"/>
</dbReference>
<dbReference type="PROSITE" id="PS50011">
    <property type="entry name" value="PROTEIN_KINASE_DOM"/>
    <property type="match status" value="1"/>
</dbReference>
<dbReference type="PANTHER" id="PTHR45631">
    <property type="entry name" value="OS07G0107800 PROTEIN-RELATED"/>
    <property type="match status" value="1"/>
</dbReference>
<dbReference type="Pfam" id="PF12819">
    <property type="entry name" value="Malectin_like"/>
    <property type="match status" value="1"/>
</dbReference>
<dbReference type="PROSITE" id="PS00108">
    <property type="entry name" value="PROTEIN_KINASE_ST"/>
    <property type="match status" value="1"/>
</dbReference>
<evidence type="ECO:0000256" key="10">
    <source>
        <dbReference type="ARBA" id="ARBA00023136"/>
    </source>
</evidence>
<dbReference type="FunFam" id="2.60.120.430:FF:000013">
    <property type="entry name" value="Putative receptor-like protein kinase"/>
    <property type="match status" value="1"/>
</dbReference>
<keyword evidence="2" id="KW-0723">Serine/threonine-protein kinase</keyword>
<keyword evidence="5" id="KW-0732">Signal</keyword>
<dbReference type="FunFam" id="3.30.200.20:FF:000039">
    <property type="entry name" value="receptor-like protein kinase FERONIA"/>
    <property type="match status" value="1"/>
</dbReference>
<feature type="compositionally biased region" description="Basic and acidic residues" evidence="13">
    <location>
        <begin position="815"/>
        <end position="825"/>
    </location>
</feature>
<dbReference type="InterPro" id="IPR011009">
    <property type="entry name" value="Kinase-like_dom_sf"/>
</dbReference>
<evidence type="ECO:0000256" key="12">
    <source>
        <dbReference type="PROSITE-ProRule" id="PRU10141"/>
    </source>
</evidence>
<keyword evidence="4 14" id="KW-0812">Transmembrane</keyword>
<dbReference type="GO" id="GO:0005524">
    <property type="term" value="F:ATP binding"/>
    <property type="evidence" value="ECO:0007669"/>
    <property type="project" value="UniProtKB-UniRule"/>
</dbReference>
<evidence type="ECO:0000313" key="16">
    <source>
        <dbReference type="EMBL" id="KAJ9670603.1"/>
    </source>
</evidence>
<dbReference type="InterPro" id="IPR000719">
    <property type="entry name" value="Prot_kinase_dom"/>
</dbReference>
<dbReference type="InterPro" id="IPR001245">
    <property type="entry name" value="Ser-Thr/Tyr_kinase_cat_dom"/>
</dbReference>
<evidence type="ECO:0000256" key="7">
    <source>
        <dbReference type="ARBA" id="ARBA00022777"/>
    </source>
</evidence>
<dbReference type="SUPFAM" id="SSF56112">
    <property type="entry name" value="Protein kinase-like (PK-like)"/>
    <property type="match status" value="1"/>
</dbReference>
<dbReference type="InterPro" id="IPR008271">
    <property type="entry name" value="Ser/Thr_kinase_AS"/>
</dbReference>
<dbReference type="InterPro" id="IPR017441">
    <property type="entry name" value="Protein_kinase_ATP_BS"/>
</dbReference>
<dbReference type="SMART" id="SM00220">
    <property type="entry name" value="S_TKc"/>
    <property type="match status" value="1"/>
</dbReference>
<dbReference type="InterPro" id="IPR024788">
    <property type="entry name" value="Malectin-like_Carb-bd_dom"/>
</dbReference>
<organism evidence="16 17">
    <name type="scientific">Vitis rotundifolia</name>
    <name type="common">Muscadine grape</name>
    <dbReference type="NCBI Taxonomy" id="103349"/>
    <lineage>
        <taxon>Eukaryota</taxon>
        <taxon>Viridiplantae</taxon>
        <taxon>Streptophyta</taxon>
        <taxon>Embryophyta</taxon>
        <taxon>Tracheophyta</taxon>
        <taxon>Spermatophyta</taxon>
        <taxon>Magnoliopsida</taxon>
        <taxon>eudicotyledons</taxon>
        <taxon>Gunneridae</taxon>
        <taxon>Pentapetalae</taxon>
        <taxon>rosids</taxon>
        <taxon>Vitales</taxon>
        <taxon>Vitaceae</taxon>
        <taxon>Viteae</taxon>
        <taxon>Vitis</taxon>
    </lineage>
</organism>
<keyword evidence="10 14" id="KW-0472">Membrane</keyword>
<dbReference type="GO" id="GO:0016020">
    <property type="term" value="C:membrane"/>
    <property type="evidence" value="ECO:0007669"/>
    <property type="project" value="UniProtKB-SubCell"/>
</dbReference>
<comment type="subcellular location">
    <subcellularLocation>
        <location evidence="1">Membrane</location>
        <topology evidence="1">Single-pass type I membrane protein</topology>
    </subcellularLocation>
</comment>
<evidence type="ECO:0000313" key="17">
    <source>
        <dbReference type="Proteomes" id="UP001168098"/>
    </source>
</evidence>
<evidence type="ECO:0000259" key="15">
    <source>
        <dbReference type="PROSITE" id="PS50011"/>
    </source>
</evidence>
<evidence type="ECO:0000256" key="8">
    <source>
        <dbReference type="ARBA" id="ARBA00022840"/>
    </source>
</evidence>
<dbReference type="EMBL" id="JARBHA010000020">
    <property type="protein sequence ID" value="KAJ9670603.1"/>
    <property type="molecule type" value="Genomic_DNA"/>
</dbReference>
<dbReference type="FunFam" id="2.60.120.430:FF:000005">
    <property type="entry name" value="Putative receptor-like protein kinase"/>
    <property type="match status" value="1"/>
</dbReference>
<dbReference type="PROSITE" id="PS00107">
    <property type="entry name" value="PROTEIN_KINASE_ATP"/>
    <property type="match status" value="1"/>
</dbReference>
<proteinExistence type="predicted"/>
<evidence type="ECO:0000256" key="1">
    <source>
        <dbReference type="ARBA" id="ARBA00004479"/>
    </source>
</evidence>
<dbReference type="Gene3D" id="1.10.510.10">
    <property type="entry name" value="Transferase(Phosphotransferase) domain 1"/>
    <property type="match status" value="1"/>
</dbReference>
<accession>A0AA38YHL5</accession>
<dbReference type="GO" id="GO:0004674">
    <property type="term" value="F:protein serine/threonine kinase activity"/>
    <property type="evidence" value="ECO:0007669"/>
    <property type="project" value="UniProtKB-KW"/>
</dbReference>
<evidence type="ECO:0000256" key="2">
    <source>
        <dbReference type="ARBA" id="ARBA00022527"/>
    </source>
</evidence>